<comment type="caution">
    <text evidence="3">The sequence shown here is derived from an EMBL/GenBank/DDBJ whole genome shotgun (WGS) entry which is preliminary data.</text>
</comment>
<dbReference type="InterPro" id="IPR023875">
    <property type="entry name" value="DNA_repair_put"/>
</dbReference>
<evidence type="ECO:0000259" key="2">
    <source>
        <dbReference type="Pfam" id="PF13566"/>
    </source>
</evidence>
<protein>
    <submittedName>
        <fullName evidence="3">TIGR03915 family putative DNA repair protein</fullName>
    </submittedName>
</protein>
<feature type="domain" description="DUF4130" evidence="2">
    <location>
        <begin position="79"/>
        <end position="236"/>
    </location>
</feature>
<name>A0A7W3UYV4_9GAMM</name>
<evidence type="ECO:0000313" key="3">
    <source>
        <dbReference type="EMBL" id="MBB1115852.1"/>
    </source>
</evidence>
<accession>A0A7W3UYV4</accession>
<dbReference type="NCBIfam" id="TIGR03915">
    <property type="entry name" value="SAM_7_link_chp"/>
    <property type="match status" value="1"/>
</dbReference>
<dbReference type="InterPro" id="IPR025404">
    <property type="entry name" value="DUF4130"/>
</dbReference>
<reference evidence="3 4" key="1">
    <citation type="submission" date="2020-08" db="EMBL/GenBank/DDBJ databases">
        <title>Stenotrophomonas sp. W1S232.</title>
        <authorList>
            <person name="Deng Y."/>
        </authorList>
    </citation>
    <scope>NUCLEOTIDE SEQUENCE [LARGE SCALE GENOMIC DNA]</scope>
    <source>
        <strain evidence="3 4">W1S232</strain>
    </source>
</reference>
<sequence>MSWQAQVDPGWSLESWRALARQAWEAHLAPEQVNWEQPQQGSLLPATAVSQATPLRSGLSVPATFMDLAGRVLCHRDPGRHALLYRLLWRIGQGERGLLQRALDADVHRLRGLEKSVGRDLHKMKAFVRFRPVPGQDNTYAAWFEPEHFIVDRVAPFFLRRFAGMRWSIHTPYRSVVWDGQALWWGDGGDREAVPEEDAGEKLWQAYYANTFNPARLNTRMMRQEMPQKYWHLLPETHLLPELVRTAGSRVQAMAERQAQAPRRKIPARQRAVPTVPERE</sequence>
<dbReference type="Proteomes" id="UP000550609">
    <property type="component" value="Unassembled WGS sequence"/>
</dbReference>
<evidence type="ECO:0000256" key="1">
    <source>
        <dbReference type="SAM" id="MobiDB-lite"/>
    </source>
</evidence>
<evidence type="ECO:0000313" key="4">
    <source>
        <dbReference type="Proteomes" id="UP000550609"/>
    </source>
</evidence>
<proteinExistence type="predicted"/>
<organism evidence="3 4">
    <name type="scientific">Stenotrophomonas koreensis</name>
    <dbReference type="NCBI Taxonomy" id="266128"/>
    <lineage>
        <taxon>Bacteria</taxon>
        <taxon>Pseudomonadati</taxon>
        <taxon>Pseudomonadota</taxon>
        <taxon>Gammaproteobacteria</taxon>
        <taxon>Lysobacterales</taxon>
        <taxon>Lysobacteraceae</taxon>
        <taxon>Stenotrophomonas</taxon>
    </lineage>
</organism>
<feature type="region of interest" description="Disordered" evidence="1">
    <location>
        <begin position="254"/>
        <end position="280"/>
    </location>
</feature>
<dbReference type="RefSeq" id="WP_182621240.1">
    <property type="nucleotide sequence ID" value="NZ_JACIUV010000001.1"/>
</dbReference>
<dbReference type="AlphaFoldDB" id="A0A7W3UYV4"/>
<gene>
    <name evidence="3" type="ORF">H4O09_02070</name>
</gene>
<dbReference type="EMBL" id="JACIUV010000001">
    <property type="protein sequence ID" value="MBB1115852.1"/>
    <property type="molecule type" value="Genomic_DNA"/>
</dbReference>
<dbReference type="Pfam" id="PF13566">
    <property type="entry name" value="DUF4130"/>
    <property type="match status" value="1"/>
</dbReference>